<dbReference type="RefSeq" id="WP_008818759.1">
    <property type="nucleotide sequence ID" value="NZ_CACRTE010000058.1"/>
</dbReference>
<evidence type="ECO:0000313" key="1">
    <source>
        <dbReference type="EMBL" id="VYT52423.1"/>
    </source>
</evidence>
<proteinExistence type="predicted"/>
<dbReference type="EMBL" id="CACRTE010000058">
    <property type="protein sequence ID" value="VYT52423.1"/>
    <property type="molecule type" value="Genomic_DNA"/>
</dbReference>
<reference evidence="1" key="1">
    <citation type="submission" date="2019-11" db="EMBL/GenBank/DDBJ databases">
        <authorList>
            <person name="Feng L."/>
        </authorList>
    </citation>
    <scope>NUCLEOTIDE SEQUENCE</scope>
    <source>
        <strain evidence="1">CinnocuumLFYP12</strain>
    </source>
</reference>
<gene>
    <name evidence="1" type="ORF">CILFYP12_04281</name>
</gene>
<accession>A0A6N2XE63</accession>
<organism evidence="1">
    <name type="scientific">Clostridium innocuum</name>
    <dbReference type="NCBI Taxonomy" id="1522"/>
    <lineage>
        <taxon>Bacteria</taxon>
        <taxon>Bacillati</taxon>
        <taxon>Bacillota</taxon>
        <taxon>Clostridia</taxon>
        <taxon>Eubacteriales</taxon>
        <taxon>Clostridiaceae</taxon>
        <taxon>Clostridium</taxon>
    </lineage>
</organism>
<dbReference type="AlphaFoldDB" id="A0A6N2XE63"/>
<protein>
    <submittedName>
        <fullName evidence="1">Uncharacterized protein</fullName>
    </submittedName>
</protein>
<name>A0A6N2XE63_CLOIN</name>
<sequence length="390" mass="42830">MTIRYGFFNSVSKDRKYDADDFNYLLRKLISNGVFASPSNNLQVTAGTGMNIIIKKGEARLDWKWFISDSDEILQIDAADVSLNRMDRIVIRIDFTARTIGFAIKKGTGATNPIIPDIQRDTTMFELGLAVVSVPKQTTALTQSLITDTRLDAGVCGVVTGLIDQVDTTTLFNQYQTAFQEDRTFNNTAFNTWFSGIKEQMSTSTLIRKFTNIITSTAGQKVFNIGISGYNTTLDILEVYINGLRTAETIDYTHDATQITLTKALDAGQQLEVVVWKSIDGANAITVIEKVEQLQNEKLDKTGGEVTGNITLDTGKRMMVKDKNNTGLNGLSLLDNELLLGNSVYKTAIGSKSVPIWDSGTAAKNLATEEYVNAKIKELQDQIGALKGVG</sequence>